<evidence type="ECO:0000313" key="2">
    <source>
        <dbReference type="EMBL" id="TXS94456.1"/>
    </source>
</evidence>
<protein>
    <submittedName>
        <fullName evidence="2">Sulfotransferase</fullName>
    </submittedName>
</protein>
<evidence type="ECO:0000313" key="3">
    <source>
        <dbReference type="Proteomes" id="UP000321933"/>
    </source>
</evidence>
<accession>A0A5C9A118</accession>
<keyword evidence="3" id="KW-1185">Reference proteome</keyword>
<dbReference type="Pfam" id="PF13469">
    <property type="entry name" value="Sulfotransfer_3"/>
    <property type="match status" value="1"/>
</dbReference>
<keyword evidence="1" id="KW-1133">Transmembrane helix</keyword>
<dbReference type="EMBL" id="VRYZ01000001">
    <property type="protein sequence ID" value="TXS94456.1"/>
    <property type="molecule type" value="Genomic_DNA"/>
</dbReference>
<dbReference type="OrthoDB" id="9777890at2"/>
<keyword evidence="1" id="KW-0472">Membrane</keyword>
<dbReference type="GO" id="GO:0016740">
    <property type="term" value="F:transferase activity"/>
    <property type="evidence" value="ECO:0007669"/>
    <property type="project" value="UniProtKB-KW"/>
</dbReference>
<dbReference type="AlphaFoldDB" id="A0A5C9A118"/>
<dbReference type="Proteomes" id="UP000321933">
    <property type="component" value="Unassembled WGS sequence"/>
</dbReference>
<feature type="transmembrane region" description="Helical" evidence="1">
    <location>
        <begin position="27"/>
        <end position="53"/>
    </location>
</feature>
<keyword evidence="1" id="KW-0812">Transmembrane</keyword>
<reference evidence="2 3" key="1">
    <citation type="submission" date="2019-08" db="EMBL/GenBank/DDBJ databases">
        <title>Parahaliea maris sp. nov., isolated from the surface seawater.</title>
        <authorList>
            <person name="Liu Y."/>
        </authorList>
    </citation>
    <scope>NUCLEOTIDE SEQUENCE [LARGE SCALE GENOMIC DNA]</scope>
    <source>
        <strain evidence="2 3">S2-26</strain>
    </source>
</reference>
<evidence type="ECO:0000256" key="1">
    <source>
        <dbReference type="SAM" id="Phobius"/>
    </source>
</evidence>
<dbReference type="PANTHER" id="PTHR36451:SF1">
    <property type="entry name" value="OMEGA-HYDROXY-BETA-DIHYDROMENAQUINONE-9 SULFOTRANSFERASE STF3"/>
    <property type="match status" value="1"/>
</dbReference>
<comment type="caution">
    <text evidence="2">The sequence shown here is derived from an EMBL/GenBank/DDBJ whole genome shotgun (WGS) entry which is preliminary data.</text>
</comment>
<dbReference type="InterPro" id="IPR027417">
    <property type="entry name" value="P-loop_NTPase"/>
</dbReference>
<dbReference type="InterPro" id="IPR052736">
    <property type="entry name" value="Stf3_sulfotransferase"/>
</dbReference>
<dbReference type="Gene3D" id="3.40.50.300">
    <property type="entry name" value="P-loop containing nucleotide triphosphate hydrolases"/>
    <property type="match status" value="1"/>
</dbReference>
<dbReference type="SUPFAM" id="SSF52540">
    <property type="entry name" value="P-loop containing nucleoside triphosphate hydrolases"/>
    <property type="match status" value="1"/>
</dbReference>
<dbReference type="PANTHER" id="PTHR36451">
    <property type="entry name" value="PAPS-DEPENDENT SULFOTRANSFERASE STF3"/>
    <property type="match status" value="1"/>
</dbReference>
<name>A0A5C9A118_9GAMM</name>
<gene>
    <name evidence="2" type="ORF">FVW59_00620</name>
</gene>
<keyword evidence="2" id="KW-0808">Transferase</keyword>
<organism evidence="2 3">
    <name type="scientific">Parahaliea aestuarii</name>
    <dbReference type="NCBI Taxonomy" id="1852021"/>
    <lineage>
        <taxon>Bacteria</taxon>
        <taxon>Pseudomonadati</taxon>
        <taxon>Pseudomonadota</taxon>
        <taxon>Gammaproteobacteria</taxon>
        <taxon>Cellvibrionales</taxon>
        <taxon>Halieaceae</taxon>
        <taxon>Parahaliea</taxon>
    </lineage>
</organism>
<sequence length="395" mass="46266">MYFDGQYYWRVLAHVWSLKDWPGRPRMLLRLLVLVPLATLFHSLCFLLDYLLFPRLWRQTVERPVFIVGHARSGTTLAHRLLAADGDTFSYFLYWELFFPSLLQKKVIRGLGRIDAWLGGPCMKKLKAWDDRTFGRYRHIHNMSLWNAEEDQFVMRAAFVTQQWALDVPLMHRIDQFHVDQMPERKRRRWLHHYRECVKRQLLLNGGDRIHLSKNPVMCGWVGALIEAFPDARIAVMVRNPHQCIPSTLKLLEVSWRGKGWSREQYAASLRVMTEISFESFHHPRQVLAAHPDTPHIFVDYRDITNSPRQTVHAMYEALGLPMTPAFDAWLQAREEHERGHKGTFEYSIDDYELSPARIEEELDDLFDAYQWPRQTAVDTAANPTSKAITSGVPA</sequence>
<proteinExistence type="predicted"/>